<comment type="caution">
    <text evidence="1">The sequence shown here is derived from an EMBL/GenBank/DDBJ whole genome shotgun (WGS) entry which is preliminary data.</text>
</comment>
<reference evidence="1 2" key="1">
    <citation type="submission" date="2013-01" db="EMBL/GenBank/DDBJ databases">
        <authorList>
            <person name="Harkins D.M."/>
            <person name="Durkin A.S."/>
            <person name="Brinkac L.M."/>
            <person name="Haft D.H."/>
            <person name="Selengut J.D."/>
            <person name="Sanka R."/>
            <person name="DePew J."/>
            <person name="Purushe J."/>
            <person name="Chanthongthip A."/>
            <person name="Lattana O."/>
            <person name="Phetsouvanh R."/>
            <person name="Newton P.N."/>
            <person name="Vinetz J.M."/>
            <person name="Sutton G.G."/>
            <person name="Nierman W.C."/>
            <person name="Fouts D.E."/>
        </authorList>
    </citation>
    <scope>NUCLEOTIDE SEQUENCE [LARGE SCALE GENOMIC DNA]</scope>
    <source>
        <strain evidence="1 2">UI 13098</strain>
    </source>
</reference>
<dbReference type="AlphaFoldDB" id="M6Q4L4"/>
<protein>
    <submittedName>
        <fullName evidence="1">Uncharacterized protein</fullName>
    </submittedName>
</protein>
<sequence length="65" mass="7890">MFFREGFYAGFGSFYKTINDFFLCEKTYVFVQLKMNRQEFRKKDSIRCKPLRMKLLISTRSNGKK</sequence>
<name>M6Q4L4_9LEPT</name>
<accession>M6Q4L4</accession>
<proteinExistence type="predicted"/>
<evidence type="ECO:0000313" key="1">
    <source>
        <dbReference type="EMBL" id="EMN88135.1"/>
    </source>
</evidence>
<gene>
    <name evidence="1" type="ORF">LEP1GSC108_0781</name>
</gene>
<dbReference type="EMBL" id="AHNU02000087">
    <property type="protein sequence ID" value="EMN88135.1"/>
    <property type="molecule type" value="Genomic_DNA"/>
</dbReference>
<organism evidence="1 2">
    <name type="scientific">Leptospira weilii str. UI 13098</name>
    <dbReference type="NCBI Taxonomy" id="1088542"/>
    <lineage>
        <taxon>Bacteria</taxon>
        <taxon>Pseudomonadati</taxon>
        <taxon>Spirochaetota</taxon>
        <taxon>Spirochaetia</taxon>
        <taxon>Leptospirales</taxon>
        <taxon>Leptospiraceae</taxon>
        <taxon>Leptospira</taxon>
    </lineage>
</organism>
<dbReference type="Proteomes" id="UP000012118">
    <property type="component" value="Unassembled WGS sequence"/>
</dbReference>
<evidence type="ECO:0000313" key="2">
    <source>
        <dbReference type="Proteomes" id="UP000012118"/>
    </source>
</evidence>
<keyword evidence="2" id="KW-1185">Reference proteome</keyword>